<dbReference type="STRING" id="643674.PAEH1_00665"/>
<reference evidence="16" key="4">
    <citation type="submission" date="2021-09" db="EMBL/GenBank/DDBJ databases">
        <authorList>
            <person name="Gilroy R."/>
        </authorList>
    </citation>
    <scope>NUCLEOTIDE SEQUENCE</scope>
    <source>
        <strain evidence="16">CHK175-13533</strain>
    </source>
</reference>
<evidence type="ECO:0000313" key="16">
    <source>
        <dbReference type="EMBL" id="HJH24037.1"/>
    </source>
</evidence>
<dbReference type="PANTHER" id="PTHR30074:SF5">
    <property type="entry name" value="FORMATE DEHYDROGENASE, NITRATE-INDUCIBLE, CYTOCHROME B556(FDN) SUBUNIT"/>
    <property type="match status" value="1"/>
</dbReference>
<dbReference type="EC" id="1.17.1.9" evidence="16"/>
<evidence type="ECO:0000256" key="4">
    <source>
        <dbReference type="ARBA" id="ARBA00022448"/>
    </source>
</evidence>
<dbReference type="GO" id="GO:0009055">
    <property type="term" value="F:electron transfer activity"/>
    <property type="evidence" value="ECO:0007669"/>
    <property type="project" value="InterPro"/>
</dbReference>
<organism evidence="15 18">
    <name type="scientific">Paenalcaligenes hominis</name>
    <dbReference type="NCBI Taxonomy" id="643674"/>
    <lineage>
        <taxon>Bacteria</taxon>
        <taxon>Pseudomonadati</taxon>
        <taxon>Pseudomonadota</taxon>
        <taxon>Betaproteobacteria</taxon>
        <taxon>Burkholderiales</taxon>
        <taxon>Alcaligenaceae</taxon>
        <taxon>Paenalcaligenes</taxon>
    </lineage>
</organism>
<evidence type="ECO:0000256" key="5">
    <source>
        <dbReference type="ARBA" id="ARBA00022475"/>
    </source>
</evidence>
<evidence type="ECO:0000256" key="8">
    <source>
        <dbReference type="ARBA" id="ARBA00022723"/>
    </source>
</evidence>
<dbReference type="InterPro" id="IPR011577">
    <property type="entry name" value="Cyt_b561_bac/Ni-Hgenase"/>
</dbReference>
<dbReference type="GO" id="GO:0046872">
    <property type="term" value="F:metal ion binding"/>
    <property type="evidence" value="ECO:0007669"/>
    <property type="project" value="UniProtKB-KW"/>
</dbReference>
<keyword evidence="16" id="KW-0560">Oxidoreductase</keyword>
<feature type="transmembrane region" description="Helical" evidence="13">
    <location>
        <begin position="56"/>
        <end position="77"/>
    </location>
</feature>
<keyword evidence="5" id="KW-1003">Cell membrane</keyword>
<dbReference type="InterPro" id="IPR016174">
    <property type="entry name" value="Di-haem_cyt_TM"/>
</dbReference>
<dbReference type="GO" id="GO:0009061">
    <property type="term" value="P:anaerobic respiration"/>
    <property type="evidence" value="ECO:0007669"/>
    <property type="project" value="TreeGrafter"/>
</dbReference>
<evidence type="ECO:0000256" key="6">
    <source>
        <dbReference type="ARBA" id="ARBA00022617"/>
    </source>
</evidence>
<evidence type="ECO:0000256" key="12">
    <source>
        <dbReference type="ARBA" id="ARBA00023136"/>
    </source>
</evidence>
<evidence type="ECO:0000313" key="15">
    <source>
        <dbReference type="EMBL" id="AQS52259.1"/>
    </source>
</evidence>
<dbReference type="GO" id="GO:0022904">
    <property type="term" value="P:respiratory electron transport chain"/>
    <property type="evidence" value="ECO:0007669"/>
    <property type="project" value="InterPro"/>
</dbReference>
<dbReference type="EMBL" id="JAATIZ010000004">
    <property type="protein sequence ID" value="NJB65857.1"/>
    <property type="molecule type" value="Genomic_DNA"/>
</dbReference>
<keyword evidence="19" id="KW-1185">Reference proteome</keyword>
<proteinExistence type="inferred from homology"/>
<evidence type="ECO:0000256" key="10">
    <source>
        <dbReference type="ARBA" id="ARBA00022989"/>
    </source>
</evidence>
<evidence type="ECO:0000313" key="19">
    <source>
        <dbReference type="Proteomes" id="UP000783934"/>
    </source>
</evidence>
<comment type="cofactor">
    <cofactor evidence="1">
        <name>heme</name>
        <dbReference type="ChEBI" id="CHEBI:30413"/>
    </cofactor>
</comment>
<dbReference type="InterPro" id="IPR006471">
    <property type="entry name" value="Formate_DH_gsu"/>
</dbReference>
<evidence type="ECO:0000256" key="2">
    <source>
        <dbReference type="ARBA" id="ARBA00004651"/>
    </source>
</evidence>
<evidence type="ECO:0000259" key="14">
    <source>
        <dbReference type="Pfam" id="PF01292"/>
    </source>
</evidence>
<keyword evidence="10 13" id="KW-1133">Transmembrane helix</keyword>
<keyword evidence="7 13" id="KW-0812">Transmembrane</keyword>
<evidence type="ECO:0000256" key="1">
    <source>
        <dbReference type="ARBA" id="ARBA00001971"/>
    </source>
</evidence>
<accession>A0A1U9K2U5</accession>
<evidence type="ECO:0000256" key="9">
    <source>
        <dbReference type="ARBA" id="ARBA00022982"/>
    </source>
</evidence>
<reference evidence="17 19" key="2">
    <citation type="submission" date="2020-03" db="EMBL/GenBank/DDBJ databases">
        <title>Genomic Encyclopedia of Type Strains, Phase IV (KMG-IV): sequencing the most valuable type-strain genomes for metagenomic binning, comparative biology and taxonomic classification.</title>
        <authorList>
            <person name="Goeker M."/>
        </authorList>
    </citation>
    <scope>NUCLEOTIDE SEQUENCE [LARGE SCALE GENOMIC DNA]</scope>
    <source>
        <strain evidence="17 19">DSM 26613</strain>
    </source>
</reference>
<reference evidence="16" key="3">
    <citation type="journal article" date="2021" name="PeerJ">
        <title>Extensive microbial diversity within the chicken gut microbiome revealed by metagenomics and culture.</title>
        <authorList>
            <person name="Gilroy R."/>
            <person name="Ravi A."/>
            <person name="Getino M."/>
            <person name="Pursley I."/>
            <person name="Horton D.L."/>
            <person name="Alikhan N.F."/>
            <person name="Baker D."/>
            <person name="Gharbi K."/>
            <person name="Hall N."/>
            <person name="Watson M."/>
            <person name="Adriaenssens E.M."/>
            <person name="Foster-Nyarko E."/>
            <person name="Jarju S."/>
            <person name="Secka A."/>
            <person name="Antonio M."/>
            <person name="Oren A."/>
            <person name="Chaudhuri R.R."/>
            <person name="La Ragione R."/>
            <person name="Hildebrand F."/>
            <person name="Pallen M.J."/>
        </authorList>
    </citation>
    <scope>NUCLEOTIDE SEQUENCE</scope>
    <source>
        <strain evidence="16">CHK175-13533</strain>
    </source>
</reference>
<dbReference type="EMBL" id="DYTQ01000068">
    <property type="protein sequence ID" value="HJH24037.1"/>
    <property type="molecule type" value="Genomic_DNA"/>
</dbReference>
<dbReference type="Proteomes" id="UP000700248">
    <property type="component" value="Unassembled WGS sequence"/>
</dbReference>
<dbReference type="GO" id="GO:0005886">
    <property type="term" value="C:plasma membrane"/>
    <property type="evidence" value="ECO:0007669"/>
    <property type="project" value="UniProtKB-SubCell"/>
</dbReference>
<evidence type="ECO:0000313" key="17">
    <source>
        <dbReference type="EMBL" id="NJB65857.1"/>
    </source>
</evidence>
<dbReference type="FunFam" id="1.20.950.20:FF:000002">
    <property type="entry name" value="Formate dehydrogenase cytochrome b556 subunit"/>
    <property type="match status" value="1"/>
</dbReference>
<dbReference type="OrthoDB" id="9790598at2"/>
<evidence type="ECO:0000256" key="3">
    <source>
        <dbReference type="ARBA" id="ARBA00010747"/>
    </source>
</evidence>
<feature type="transmembrane region" description="Helical" evidence="13">
    <location>
        <begin position="156"/>
        <end position="177"/>
    </location>
</feature>
<protein>
    <submittedName>
        <fullName evidence="15">Formate dehydrogenase subunit gamma</fullName>
        <ecNumber evidence="16">1.17.1.9</ecNumber>
    </submittedName>
</protein>
<evidence type="ECO:0000313" key="18">
    <source>
        <dbReference type="Proteomes" id="UP000189369"/>
    </source>
</evidence>
<comment type="similarity">
    <text evidence="3">Belongs to the formate dehydrogenase gamma subunit family.</text>
</comment>
<dbReference type="GO" id="GO:0036397">
    <property type="term" value="F:formate dehydrogenase (quinone) activity"/>
    <property type="evidence" value="ECO:0007669"/>
    <property type="project" value="TreeGrafter"/>
</dbReference>
<dbReference type="GO" id="GO:0009326">
    <property type="term" value="C:formate dehydrogenase complex"/>
    <property type="evidence" value="ECO:0007669"/>
    <property type="project" value="InterPro"/>
</dbReference>
<dbReference type="KEGG" id="phn:PAEH1_00665"/>
<dbReference type="GO" id="GO:0015944">
    <property type="term" value="P:formate oxidation"/>
    <property type="evidence" value="ECO:0007669"/>
    <property type="project" value="UniProtKB-ARBA"/>
</dbReference>
<dbReference type="SUPFAM" id="SSF81342">
    <property type="entry name" value="Transmembrane di-heme cytochromes"/>
    <property type="match status" value="1"/>
</dbReference>
<keyword evidence="6" id="KW-0349">Heme</keyword>
<sequence length="212" mass="24654">MSDKKYPIVRYTAGERINHWITAITFILLTASGLALFHPAFFWLSNLLGSPTWTRILHPFIGVVMFLSFFILAFRLMRFNRFTKKDSEWLSAMPKVLRNETEGVPTTGRYNAGQKLLFYVLIILMLGLLASGIVIWREYFSYLFGIDMIRLASVVHALFAFLLICAIIVHIYAAIWVKGSVRAMTRGTVSRGWAWKNHRDWFREEIRKQDVK</sequence>
<dbReference type="InterPro" id="IPR051817">
    <property type="entry name" value="FDH_cytochrome_b556_subunit"/>
</dbReference>
<gene>
    <name evidence="17" type="ORF">GGR41_002112</name>
    <name evidence="16" type="ORF">K8U84_05720</name>
    <name evidence="15" type="ORF">PAEH1_00665</name>
</gene>
<dbReference type="Pfam" id="PF01292">
    <property type="entry name" value="Ni_hydr_CYTB"/>
    <property type="match status" value="1"/>
</dbReference>
<evidence type="ECO:0000256" key="13">
    <source>
        <dbReference type="SAM" id="Phobius"/>
    </source>
</evidence>
<keyword evidence="9" id="KW-0249">Electron transport</keyword>
<comment type="subcellular location">
    <subcellularLocation>
        <location evidence="2">Cell membrane</location>
        <topology evidence="2">Multi-pass membrane protein</topology>
    </subcellularLocation>
</comment>
<dbReference type="GO" id="GO:0008863">
    <property type="term" value="F:formate dehydrogenase (NAD+) activity"/>
    <property type="evidence" value="ECO:0007669"/>
    <property type="project" value="UniProtKB-EC"/>
</dbReference>
<dbReference type="PANTHER" id="PTHR30074">
    <property type="entry name" value="FORMATE DEHYDROGENASE, NITRATE-INDUCIBLE, CYTOCHROME B556 FDN SUBUNIT"/>
    <property type="match status" value="1"/>
</dbReference>
<dbReference type="RefSeq" id="WP_077734926.1">
    <property type="nucleotide sequence ID" value="NZ_BMCQ01000005.1"/>
</dbReference>
<dbReference type="AlphaFoldDB" id="A0A1U9K2U5"/>
<evidence type="ECO:0000256" key="11">
    <source>
        <dbReference type="ARBA" id="ARBA00023004"/>
    </source>
</evidence>
<feature type="transmembrane region" description="Helical" evidence="13">
    <location>
        <begin position="20"/>
        <end position="44"/>
    </location>
</feature>
<dbReference type="EMBL" id="CP019697">
    <property type="protein sequence ID" value="AQS52259.1"/>
    <property type="molecule type" value="Genomic_DNA"/>
</dbReference>
<evidence type="ECO:0000256" key="7">
    <source>
        <dbReference type="ARBA" id="ARBA00022692"/>
    </source>
</evidence>
<name>A0A1U9K2U5_9BURK</name>
<keyword evidence="11" id="KW-0408">Iron</keyword>
<keyword evidence="4" id="KW-0813">Transport</keyword>
<dbReference type="Gene3D" id="1.20.950.20">
    <property type="entry name" value="Transmembrane di-heme cytochromes, Chain C"/>
    <property type="match status" value="1"/>
</dbReference>
<keyword evidence="12 13" id="KW-0472">Membrane</keyword>
<reference evidence="15 18" key="1">
    <citation type="submission" date="2017-01" db="EMBL/GenBank/DDBJ databases">
        <title>Complete Genome Sequence of Paenalcaligenes hominis, Isolated from a paraplegic Patient with neurogenic bladder.</title>
        <authorList>
            <person name="Mukhopadhyay R."/>
            <person name="Joaquin J."/>
            <person name="Hogue R."/>
            <person name="Kilaru A."/>
            <person name="Jospin G."/>
            <person name="Mars K."/>
            <person name="Eisen J.A."/>
            <person name="Chaturvedi V."/>
        </authorList>
    </citation>
    <scope>NUCLEOTIDE SEQUENCE [LARGE SCALE GENOMIC DNA]</scope>
    <source>
        <strain evidence="15 18">15S00501</strain>
    </source>
</reference>
<keyword evidence="8" id="KW-0479">Metal-binding</keyword>
<dbReference type="Proteomes" id="UP000189369">
    <property type="component" value="Chromosome"/>
</dbReference>
<dbReference type="NCBIfam" id="TIGR01583">
    <property type="entry name" value="formate-DH-gamm"/>
    <property type="match status" value="1"/>
</dbReference>
<feature type="transmembrane region" description="Helical" evidence="13">
    <location>
        <begin position="116"/>
        <end position="136"/>
    </location>
</feature>
<dbReference type="Proteomes" id="UP000783934">
    <property type="component" value="Unassembled WGS sequence"/>
</dbReference>
<feature type="domain" description="Cytochrome b561 bacterial/Ni-hydrogenase" evidence="14">
    <location>
        <begin position="10"/>
        <end position="187"/>
    </location>
</feature>